<dbReference type="PANTHER" id="PTHR23048">
    <property type="entry name" value="MYOSIN LIGHT CHAIN 1, 3"/>
    <property type="match status" value="1"/>
</dbReference>
<dbReference type="Proteomes" id="UP000583164">
    <property type="component" value="Unassembled WGS sequence"/>
</dbReference>
<dbReference type="GO" id="GO:0016460">
    <property type="term" value="C:myosin II complex"/>
    <property type="evidence" value="ECO:0007669"/>
    <property type="project" value="TreeGrafter"/>
</dbReference>
<dbReference type="Gene3D" id="1.10.238.10">
    <property type="entry name" value="EF-hand"/>
    <property type="match status" value="1"/>
</dbReference>
<name>A0A7K9LQ88_9PASS</name>
<accession>A0A7K9LQ88</accession>
<evidence type="ECO:0000313" key="2">
    <source>
        <dbReference type="Proteomes" id="UP000583164"/>
    </source>
</evidence>
<sequence>DRDAELDFSTFLTIMYRQMRQEEPEREILAALAALDRQRRGEVAEPELRAKLTLLGEKLSHEEGGNVLK</sequence>
<proteinExistence type="predicted"/>
<organism evidence="1 2">
    <name type="scientific">Rhabdornis inornatus</name>
    <dbReference type="NCBI Taxonomy" id="237438"/>
    <lineage>
        <taxon>Eukaryota</taxon>
        <taxon>Metazoa</taxon>
        <taxon>Chordata</taxon>
        <taxon>Craniata</taxon>
        <taxon>Vertebrata</taxon>
        <taxon>Euteleostomi</taxon>
        <taxon>Archelosauria</taxon>
        <taxon>Archosauria</taxon>
        <taxon>Dinosauria</taxon>
        <taxon>Saurischia</taxon>
        <taxon>Theropoda</taxon>
        <taxon>Coelurosauria</taxon>
        <taxon>Aves</taxon>
        <taxon>Neognathae</taxon>
        <taxon>Neoaves</taxon>
        <taxon>Telluraves</taxon>
        <taxon>Australaves</taxon>
        <taxon>Passeriformes</taxon>
        <taxon>Rhabdornithidae</taxon>
        <taxon>Rhabdornis</taxon>
    </lineage>
</organism>
<feature type="non-terminal residue" evidence="1">
    <location>
        <position position="69"/>
    </location>
</feature>
<dbReference type="AlphaFoldDB" id="A0A7K9LQ88"/>
<gene>
    <name evidence="1" type="primary">Calml4</name>
    <name evidence="1" type="ORF">RHAINO_R16166</name>
</gene>
<dbReference type="InterPro" id="IPR011992">
    <property type="entry name" value="EF-hand-dom_pair"/>
</dbReference>
<dbReference type="SUPFAM" id="SSF47473">
    <property type="entry name" value="EF-hand"/>
    <property type="match status" value="1"/>
</dbReference>
<dbReference type="InterPro" id="IPR050230">
    <property type="entry name" value="CALM/Myosin/TropC-like"/>
</dbReference>
<comment type="caution">
    <text evidence="1">The sequence shown here is derived from an EMBL/GenBank/DDBJ whole genome shotgun (WGS) entry which is preliminary data.</text>
</comment>
<dbReference type="EMBL" id="VWZS01009790">
    <property type="protein sequence ID" value="NXH63814.1"/>
    <property type="molecule type" value="Genomic_DNA"/>
</dbReference>
<evidence type="ECO:0000313" key="1">
    <source>
        <dbReference type="EMBL" id="NXH63814.1"/>
    </source>
</evidence>
<dbReference type="PANTHER" id="PTHR23048:SF45">
    <property type="entry name" value="CALMODULIN LIKE 4"/>
    <property type="match status" value="1"/>
</dbReference>
<protein>
    <submittedName>
        <fullName evidence="1">CALL4 protein</fullName>
    </submittedName>
</protein>
<reference evidence="1 2" key="1">
    <citation type="submission" date="2019-09" db="EMBL/GenBank/DDBJ databases">
        <title>Bird 10,000 Genomes (B10K) Project - Family phase.</title>
        <authorList>
            <person name="Zhang G."/>
        </authorList>
    </citation>
    <scope>NUCLEOTIDE SEQUENCE [LARGE SCALE GENOMIC DNA]</scope>
    <source>
        <strain evidence="1">B10K-DU-001-29</strain>
        <tissue evidence="1">Muscle</tissue>
    </source>
</reference>
<feature type="non-terminal residue" evidence="1">
    <location>
        <position position="1"/>
    </location>
</feature>
<keyword evidence="2" id="KW-1185">Reference proteome</keyword>
<dbReference type="OrthoDB" id="435273at2759"/>